<dbReference type="SUPFAM" id="SSF52540">
    <property type="entry name" value="P-loop containing nucleoside triphosphate hydrolases"/>
    <property type="match status" value="1"/>
</dbReference>
<keyword evidence="2" id="KW-1185">Reference proteome</keyword>
<keyword evidence="1" id="KW-0378">Hydrolase</keyword>
<organism evidence="1 2">
    <name type="scientific">Lentinula lateritia</name>
    <dbReference type="NCBI Taxonomy" id="40482"/>
    <lineage>
        <taxon>Eukaryota</taxon>
        <taxon>Fungi</taxon>
        <taxon>Dikarya</taxon>
        <taxon>Basidiomycota</taxon>
        <taxon>Agaricomycotina</taxon>
        <taxon>Agaricomycetes</taxon>
        <taxon>Agaricomycetidae</taxon>
        <taxon>Agaricales</taxon>
        <taxon>Marasmiineae</taxon>
        <taxon>Omphalotaceae</taxon>
        <taxon>Lentinula</taxon>
    </lineage>
</organism>
<protein>
    <submittedName>
        <fullName evidence="1">P-loop containing nucleoside triphosphate hydrolase protein</fullName>
    </submittedName>
</protein>
<feature type="non-terminal residue" evidence="1">
    <location>
        <position position="386"/>
    </location>
</feature>
<dbReference type="EMBL" id="JANVFT010000037">
    <property type="protein sequence ID" value="KAJ4492511.1"/>
    <property type="molecule type" value="Genomic_DNA"/>
</dbReference>
<dbReference type="PANTHER" id="PTHR35205">
    <property type="entry name" value="NB-ARC AND TPR DOMAIN PROTEIN"/>
    <property type="match status" value="1"/>
</dbReference>
<gene>
    <name evidence="1" type="ORF">C8R41DRAFT_795243</name>
</gene>
<comment type="caution">
    <text evidence="1">The sequence shown here is derived from an EMBL/GenBank/DDBJ whole genome shotgun (WGS) entry which is preliminary data.</text>
</comment>
<dbReference type="Proteomes" id="UP001150217">
    <property type="component" value="Unassembled WGS sequence"/>
</dbReference>
<dbReference type="Gene3D" id="3.40.50.300">
    <property type="entry name" value="P-loop containing nucleotide triphosphate hydrolases"/>
    <property type="match status" value="1"/>
</dbReference>
<dbReference type="InterPro" id="IPR027417">
    <property type="entry name" value="P-loop_NTPase"/>
</dbReference>
<evidence type="ECO:0000313" key="2">
    <source>
        <dbReference type="Proteomes" id="UP001150217"/>
    </source>
</evidence>
<dbReference type="GO" id="GO:0016787">
    <property type="term" value="F:hydrolase activity"/>
    <property type="evidence" value="ECO:0007669"/>
    <property type="project" value="UniProtKB-KW"/>
</dbReference>
<dbReference type="PANTHER" id="PTHR35205:SF1">
    <property type="entry name" value="ZU5 DOMAIN-CONTAINING PROTEIN"/>
    <property type="match status" value="1"/>
</dbReference>
<name>A0ABQ8VFU4_9AGAR</name>
<evidence type="ECO:0000313" key="1">
    <source>
        <dbReference type="EMBL" id="KAJ4492511.1"/>
    </source>
</evidence>
<proteinExistence type="predicted"/>
<sequence>MFSGAHDFEISHSNFIVRESHHQTEDIQMAIQPPGYIRGMTDCPRSTLAFTGRNEILESLEKFFLSTTVPTNQKVFLLYGLGGVGKTQTALKFKQRLSSKKRLTKIYFIKANTEQLIQASYFDIAIDNGIVQAQDWHAGIHWLHSNQESWFIIMDKADDPKIPLTKYLPSCGHGNIIITSRNPDLQDVTTQSLEVQNMVPTEGIQLLSLKAVGGSLTAEQEKKVAQIAKRLHYFPLALVHAGAYIRQRKCLSTYLERLQNLRRQILEKEIPQSLDGYSLSIYATWKLSWDELSDQAKALLSVCAHLHYEKIPRLLFERAMKNIDNVYMPLGPSNAVDEARIILSELATFENVWDLNQFDEIVIEANSYSLLQVADEGLYEIHPLVQ</sequence>
<reference evidence="1" key="1">
    <citation type="submission" date="2022-08" db="EMBL/GenBank/DDBJ databases">
        <title>A Global Phylogenomic Analysis of the Shiitake Genus Lentinula.</title>
        <authorList>
            <consortium name="DOE Joint Genome Institute"/>
            <person name="Sierra-Patev S."/>
            <person name="Min B."/>
            <person name="Naranjo-Ortiz M."/>
            <person name="Looney B."/>
            <person name="Konkel Z."/>
            <person name="Slot J.C."/>
            <person name="Sakamoto Y."/>
            <person name="Steenwyk J.L."/>
            <person name="Rokas A."/>
            <person name="Carro J."/>
            <person name="Camarero S."/>
            <person name="Ferreira P."/>
            <person name="Molpeceres G."/>
            <person name="Ruiz-Duenas F.J."/>
            <person name="Serrano A."/>
            <person name="Henrissat B."/>
            <person name="Drula E."/>
            <person name="Hughes K.W."/>
            <person name="Mata J.L."/>
            <person name="Ishikawa N.K."/>
            <person name="Vargas-Isla R."/>
            <person name="Ushijima S."/>
            <person name="Smith C.A."/>
            <person name="Ahrendt S."/>
            <person name="Andreopoulos W."/>
            <person name="He G."/>
            <person name="Labutti K."/>
            <person name="Lipzen A."/>
            <person name="Ng V."/>
            <person name="Riley R."/>
            <person name="Sandor L."/>
            <person name="Barry K."/>
            <person name="Martinez A.T."/>
            <person name="Xiao Y."/>
            <person name="Gibbons J.G."/>
            <person name="Terashima K."/>
            <person name="Grigoriev I.V."/>
            <person name="Hibbett D.S."/>
        </authorList>
    </citation>
    <scope>NUCLEOTIDE SEQUENCE</scope>
    <source>
        <strain evidence="1">RHP3577 ss4</strain>
    </source>
</reference>
<accession>A0ABQ8VFU4</accession>